<feature type="region of interest" description="Disordered" evidence="1">
    <location>
        <begin position="86"/>
        <end position="120"/>
    </location>
</feature>
<sequence>MSPTALPVPQGFTRRTLLAASAAGLALLVAGCTEEPADPREQVTSEQADELAAQVAVQEALVAAFAAAGAADPALAAAVTAQAEQAQAQLDRLREASPGSSSATSSSASSSPAAPAGPEARAWLRSRVAEAAESHAAACLDQSGARAALLGSIAAGLRGQDGTLA</sequence>
<evidence type="ECO:0000313" key="2">
    <source>
        <dbReference type="EMBL" id="GAA3174423.1"/>
    </source>
</evidence>
<organism evidence="2 3">
    <name type="scientific">Blastococcus jejuensis</name>
    <dbReference type="NCBI Taxonomy" id="351224"/>
    <lineage>
        <taxon>Bacteria</taxon>
        <taxon>Bacillati</taxon>
        <taxon>Actinomycetota</taxon>
        <taxon>Actinomycetes</taxon>
        <taxon>Geodermatophilales</taxon>
        <taxon>Geodermatophilaceae</taxon>
        <taxon>Blastococcus</taxon>
    </lineage>
</organism>
<comment type="caution">
    <text evidence="2">The sequence shown here is derived from an EMBL/GenBank/DDBJ whole genome shotgun (WGS) entry which is preliminary data.</text>
</comment>
<reference evidence="3" key="1">
    <citation type="journal article" date="2019" name="Int. J. Syst. Evol. Microbiol.">
        <title>The Global Catalogue of Microorganisms (GCM) 10K type strain sequencing project: providing services to taxonomists for standard genome sequencing and annotation.</title>
        <authorList>
            <consortium name="The Broad Institute Genomics Platform"/>
            <consortium name="The Broad Institute Genome Sequencing Center for Infectious Disease"/>
            <person name="Wu L."/>
            <person name="Ma J."/>
        </authorList>
    </citation>
    <scope>NUCLEOTIDE SEQUENCE [LARGE SCALE GENOMIC DNA]</scope>
    <source>
        <strain evidence="3">JCM 15614</strain>
    </source>
</reference>
<protein>
    <recommendedName>
        <fullName evidence="4">DUF4439 domain-containing protein</fullName>
    </recommendedName>
</protein>
<name>A0ABP6PHR2_9ACTN</name>
<dbReference type="InterPro" id="IPR006311">
    <property type="entry name" value="TAT_signal"/>
</dbReference>
<dbReference type="PROSITE" id="PS51318">
    <property type="entry name" value="TAT"/>
    <property type="match status" value="1"/>
</dbReference>
<accession>A0ABP6PHR2</accession>
<evidence type="ECO:0000256" key="1">
    <source>
        <dbReference type="SAM" id="MobiDB-lite"/>
    </source>
</evidence>
<dbReference type="RefSeq" id="WP_344689757.1">
    <property type="nucleotide sequence ID" value="NZ_BAAAVV010000007.1"/>
</dbReference>
<keyword evidence="3" id="KW-1185">Reference proteome</keyword>
<dbReference type="Proteomes" id="UP001499924">
    <property type="component" value="Unassembled WGS sequence"/>
</dbReference>
<proteinExistence type="predicted"/>
<evidence type="ECO:0000313" key="3">
    <source>
        <dbReference type="Proteomes" id="UP001499924"/>
    </source>
</evidence>
<evidence type="ECO:0008006" key="4">
    <source>
        <dbReference type="Google" id="ProtNLM"/>
    </source>
</evidence>
<gene>
    <name evidence="2" type="ORF">GCM10010531_29990</name>
</gene>
<dbReference type="EMBL" id="BAAAVV010000007">
    <property type="protein sequence ID" value="GAA3174423.1"/>
    <property type="molecule type" value="Genomic_DNA"/>
</dbReference>